<dbReference type="Proteomes" id="UP000033103">
    <property type="component" value="Chromosome"/>
</dbReference>
<name>A0A0E3UUG7_9FUSO</name>
<keyword evidence="3" id="KW-1185">Reference proteome</keyword>
<feature type="transmembrane region" description="Helical" evidence="1">
    <location>
        <begin position="89"/>
        <end position="107"/>
    </location>
</feature>
<feature type="transmembrane region" description="Helical" evidence="1">
    <location>
        <begin position="12"/>
        <end position="35"/>
    </location>
</feature>
<feature type="transmembrane region" description="Helical" evidence="1">
    <location>
        <begin position="165"/>
        <end position="184"/>
    </location>
</feature>
<accession>A0A0E3UUG7</accession>
<keyword evidence="1" id="KW-0472">Membrane</keyword>
<dbReference type="InterPro" id="IPR010699">
    <property type="entry name" value="DUF1275"/>
</dbReference>
<dbReference type="KEGG" id="sns:VC03_01660"/>
<feature type="transmembrane region" description="Helical" evidence="1">
    <location>
        <begin position="190"/>
        <end position="207"/>
    </location>
</feature>
<dbReference type="AlphaFoldDB" id="A0A0E3UUG7"/>
<proteinExistence type="predicted"/>
<feature type="transmembrane region" description="Helical" evidence="1">
    <location>
        <begin position="55"/>
        <end position="77"/>
    </location>
</feature>
<dbReference type="Pfam" id="PF06912">
    <property type="entry name" value="DUF1275"/>
    <property type="match status" value="1"/>
</dbReference>
<feature type="transmembrane region" description="Helical" evidence="1">
    <location>
        <begin position="113"/>
        <end position="131"/>
    </location>
</feature>
<sequence>MEPRQVSESIEVSMMLTFVGGFLEIYSFILKGHVFATTITGNIVMMLFNLSNKNYAVLIKYIFPIIGFALGIIISIIVRNKLSGNKLHWRLYVLFIETVLIFLIYILRAKSVMIVDVCLISMLSGIQIQTFTKIKKRMYMSTMCTGNTRKLIQHLAYKDYENAKIFGLIIFSFGTGVVCGGYLIRYLKEVSILLMLIPIWISGFLVHKN</sequence>
<keyword evidence="1" id="KW-0812">Transmembrane</keyword>
<dbReference type="PATRIC" id="fig|1069640.6.peg.314"/>
<reference evidence="2 3" key="1">
    <citation type="journal article" date="2012" name="BMC Genomics">
        <title>Genomic sequence analysis and characterization of Sneathia amnii sp. nov.</title>
        <authorList>
            <consortium name="Vaginal Microbiome Consortium (additional members)"/>
            <person name="Harwich M.D.Jr."/>
            <person name="Serrano M.G."/>
            <person name="Fettweis J.M."/>
            <person name="Alves J.M."/>
            <person name="Reimers M.A."/>
            <person name="Buck G.A."/>
            <person name="Jefferson K.K."/>
        </authorList>
    </citation>
    <scope>NUCLEOTIDE SEQUENCE [LARGE SCALE GENOMIC DNA]</scope>
    <source>
        <strain evidence="2 3">SN35</strain>
    </source>
</reference>
<protein>
    <recommendedName>
        <fullName evidence="4">DUF1275 domain-containing protein</fullName>
    </recommendedName>
</protein>
<evidence type="ECO:0000256" key="1">
    <source>
        <dbReference type="SAM" id="Phobius"/>
    </source>
</evidence>
<evidence type="ECO:0008006" key="4">
    <source>
        <dbReference type="Google" id="ProtNLM"/>
    </source>
</evidence>
<organism evidence="2 3">
    <name type="scientific">Sneathia vaginalis</name>
    <dbReference type="NCBI Taxonomy" id="187101"/>
    <lineage>
        <taxon>Bacteria</taxon>
        <taxon>Fusobacteriati</taxon>
        <taxon>Fusobacteriota</taxon>
        <taxon>Fusobacteriia</taxon>
        <taxon>Fusobacteriales</taxon>
        <taxon>Leptotrichiaceae</taxon>
        <taxon>Sneathia</taxon>
    </lineage>
</organism>
<dbReference type="OrthoDB" id="7057004at2"/>
<gene>
    <name evidence="2" type="ORF">VC03_01660</name>
</gene>
<dbReference type="HOGENOM" id="CLU_079303_0_0_0"/>
<dbReference type="RefSeq" id="WP_046328379.1">
    <property type="nucleotide sequence ID" value="NZ_CP011280.1"/>
</dbReference>
<keyword evidence="1" id="KW-1133">Transmembrane helix</keyword>
<evidence type="ECO:0000313" key="2">
    <source>
        <dbReference type="EMBL" id="AKC95273.1"/>
    </source>
</evidence>
<evidence type="ECO:0000313" key="3">
    <source>
        <dbReference type="Proteomes" id="UP000033103"/>
    </source>
</evidence>
<dbReference type="PANTHER" id="PTHR37314:SF4">
    <property type="entry name" value="UPF0700 TRANSMEMBRANE PROTEIN YOAK"/>
    <property type="match status" value="1"/>
</dbReference>
<dbReference type="EMBL" id="CP011280">
    <property type="protein sequence ID" value="AKC95273.1"/>
    <property type="molecule type" value="Genomic_DNA"/>
</dbReference>
<dbReference type="PANTHER" id="PTHR37314">
    <property type="entry name" value="SLR0142 PROTEIN"/>
    <property type="match status" value="1"/>
</dbReference>